<evidence type="ECO:0000313" key="5">
    <source>
        <dbReference type="EMBL" id="TCK20883.1"/>
    </source>
</evidence>
<dbReference type="RefSeq" id="WP_243653745.1">
    <property type="nucleotide sequence ID" value="NZ_SMFZ01000002.1"/>
</dbReference>
<feature type="transmembrane region" description="Helical" evidence="3">
    <location>
        <begin position="83"/>
        <end position="102"/>
    </location>
</feature>
<evidence type="ECO:0000256" key="1">
    <source>
        <dbReference type="ARBA" id="ARBA00022676"/>
    </source>
</evidence>
<keyword evidence="6" id="KW-1185">Reference proteome</keyword>
<dbReference type="Gene3D" id="3.40.50.2000">
    <property type="entry name" value="Glycogen Phosphorylase B"/>
    <property type="match status" value="2"/>
</dbReference>
<feature type="domain" description="Glycosyltransferase subfamily 4-like N-terminal" evidence="4">
    <location>
        <begin position="16"/>
        <end position="162"/>
    </location>
</feature>
<dbReference type="AlphaFoldDB" id="A0A4R1HJ20"/>
<dbReference type="GO" id="GO:0016757">
    <property type="term" value="F:glycosyltransferase activity"/>
    <property type="evidence" value="ECO:0007669"/>
    <property type="project" value="UniProtKB-KW"/>
</dbReference>
<evidence type="ECO:0000256" key="3">
    <source>
        <dbReference type="SAM" id="Phobius"/>
    </source>
</evidence>
<keyword evidence="3" id="KW-0812">Transmembrane</keyword>
<keyword evidence="3" id="KW-0472">Membrane</keyword>
<organism evidence="5 6">
    <name type="scientific">Pseudonocardia endophytica</name>
    <dbReference type="NCBI Taxonomy" id="401976"/>
    <lineage>
        <taxon>Bacteria</taxon>
        <taxon>Bacillati</taxon>
        <taxon>Actinomycetota</taxon>
        <taxon>Actinomycetes</taxon>
        <taxon>Pseudonocardiales</taxon>
        <taxon>Pseudonocardiaceae</taxon>
        <taxon>Pseudonocardia</taxon>
    </lineage>
</organism>
<keyword evidence="3" id="KW-1133">Transmembrane helix</keyword>
<dbReference type="Pfam" id="PF13692">
    <property type="entry name" value="Glyco_trans_1_4"/>
    <property type="match status" value="1"/>
</dbReference>
<accession>A0A4R1HJ20</accession>
<proteinExistence type="predicted"/>
<dbReference type="PANTHER" id="PTHR12526">
    <property type="entry name" value="GLYCOSYLTRANSFERASE"/>
    <property type="match status" value="1"/>
</dbReference>
<dbReference type="PANTHER" id="PTHR12526:SF510">
    <property type="entry name" value="D-INOSITOL 3-PHOSPHATE GLYCOSYLTRANSFERASE"/>
    <property type="match status" value="1"/>
</dbReference>
<evidence type="ECO:0000259" key="4">
    <source>
        <dbReference type="Pfam" id="PF13439"/>
    </source>
</evidence>
<feature type="transmembrane region" description="Helical" evidence="3">
    <location>
        <begin position="522"/>
        <end position="543"/>
    </location>
</feature>
<reference evidence="5 6" key="1">
    <citation type="submission" date="2019-03" db="EMBL/GenBank/DDBJ databases">
        <title>Sequencing the genomes of 1000 actinobacteria strains.</title>
        <authorList>
            <person name="Klenk H.-P."/>
        </authorList>
    </citation>
    <scope>NUCLEOTIDE SEQUENCE [LARGE SCALE GENOMIC DNA]</scope>
    <source>
        <strain evidence="5 6">DSM 44969</strain>
    </source>
</reference>
<evidence type="ECO:0000256" key="2">
    <source>
        <dbReference type="ARBA" id="ARBA00022679"/>
    </source>
</evidence>
<feature type="transmembrane region" description="Helical" evidence="3">
    <location>
        <begin position="368"/>
        <end position="390"/>
    </location>
</feature>
<dbReference type="InterPro" id="IPR028098">
    <property type="entry name" value="Glyco_trans_4-like_N"/>
</dbReference>
<keyword evidence="1" id="KW-0328">Glycosyltransferase</keyword>
<keyword evidence="2 5" id="KW-0808">Transferase</keyword>
<dbReference type="EMBL" id="SMFZ01000002">
    <property type="protein sequence ID" value="TCK20883.1"/>
    <property type="molecule type" value="Genomic_DNA"/>
</dbReference>
<dbReference type="Proteomes" id="UP000295560">
    <property type="component" value="Unassembled WGS sequence"/>
</dbReference>
<comment type="caution">
    <text evidence="5">The sequence shown here is derived from an EMBL/GenBank/DDBJ whole genome shotgun (WGS) entry which is preliminary data.</text>
</comment>
<gene>
    <name evidence="5" type="ORF">EV378_4849</name>
</gene>
<evidence type="ECO:0000313" key="6">
    <source>
        <dbReference type="Proteomes" id="UP000295560"/>
    </source>
</evidence>
<dbReference type="Pfam" id="PF13439">
    <property type="entry name" value="Glyco_transf_4"/>
    <property type="match status" value="1"/>
</dbReference>
<dbReference type="SUPFAM" id="SSF53756">
    <property type="entry name" value="UDP-Glycosyltransferase/glycogen phosphorylase"/>
    <property type="match status" value="1"/>
</dbReference>
<sequence>MTGPRVLQVINEMGAGGAERVAAELARGPWTSCVVSSGGVRADELAADGVDVRPMRMARRSPLAMVRSVRDLRRAVRGFDPDVVLAHNVLVGIVAWLALHLMRRRPPLVTVFHGVAADDYASAARILSRTSDVVVAVSEAIARRLTAAGLRGPRLTVIRNAVPAPEHRERDAARRALDLPVGTDVVLCAARMVEQKRHDVLLRAWDQMPADAVLLLAGDGPLRAGLEESADHLGDRVRFLGTRDDVPELLSAADACVLTSDWEGLPMVVLESMAAGRPMVATDVDGVREALGDGAGVLVPAGDPGAVARGLRDVLDDAGKRDRVVRAAHDRIAADHDPAVVLDRYDAVLRDARLAPARPGRLWVGLRAASAGVLVFAAVLAGVLAAPAGYQGTVGMIARPDAGGSSVASGEAPSTGYGEVVALALPALPELATSPSILDGVSSDVPGAPSGTAIRPDVSVELLPGSGVARVSVRNDDPDTAAALAQALAARIEASRPLAPAGTLSPVDARAVVTEVSPGTTIGAALALLAGLVAAAVVAALLLPRRRSVPHAALLRAVTATGRAPVAVLDVADPVLRERLRLLAGDTVPRVVAAGPGLEDPVRALAADLEASRPEPGGRRPVVAVADRRRTGTGDLTGTVAALPADADLLAVVLV</sequence>
<name>A0A4R1HJ20_PSEEN</name>
<protein>
    <submittedName>
        <fullName evidence="5">Glycosyltransferase involved in cell wall biosynthesis</fullName>
    </submittedName>
</protein>